<evidence type="ECO:0000313" key="2">
    <source>
        <dbReference type="EMBL" id="AVO46727.1"/>
    </source>
</evidence>
<gene>
    <name evidence="2" type="ORF">C6569_17570</name>
</gene>
<name>A0A2S0NF81_9HYPH</name>
<feature type="transmembrane region" description="Helical" evidence="1">
    <location>
        <begin position="172"/>
        <end position="198"/>
    </location>
</feature>
<dbReference type="PIRSF" id="PIRSF016660">
    <property type="entry name" value="YedI"/>
    <property type="match status" value="1"/>
</dbReference>
<keyword evidence="1" id="KW-0812">Transmembrane</keyword>
<keyword evidence="1" id="KW-0472">Membrane</keyword>
<accession>A0A2S0NF81</accession>
<feature type="transmembrane region" description="Helical" evidence="1">
    <location>
        <begin position="285"/>
        <end position="308"/>
    </location>
</feature>
<feature type="transmembrane region" description="Helical" evidence="1">
    <location>
        <begin position="76"/>
        <end position="94"/>
    </location>
</feature>
<reference evidence="2 3" key="1">
    <citation type="submission" date="2018-03" db="EMBL/GenBank/DDBJ databases">
        <title>Genome sequencing of Phreatobacter sp.</title>
        <authorList>
            <person name="Kim S.-J."/>
            <person name="Heo J."/>
            <person name="Kwon S.-W."/>
        </authorList>
    </citation>
    <scope>NUCLEOTIDE SEQUENCE [LARGE SCALE GENOMIC DNA]</scope>
    <source>
        <strain evidence="2 3">S-12</strain>
    </source>
</reference>
<dbReference type="PANTHER" id="PTHR30503:SF3">
    <property type="entry name" value="INNER MEMBRANE PROTEIN YEDI"/>
    <property type="match status" value="1"/>
</dbReference>
<dbReference type="InterPro" id="IPR008526">
    <property type="entry name" value="YedI"/>
</dbReference>
<dbReference type="PANTHER" id="PTHR30503">
    <property type="entry name" value="INNER MEMBRANE PROTEIN YEDI"/>
    <property type="match status" value="1"/>
</dbReference>
<dbReference type="AlphaFoldDB" id="A0A2S0NF81"/>
<organism evidence="2 3">
    <name type="scientific">Phreatobacter cathodiphilus</name>
    <dbReference type="NCBI Taxonomy" id="1868589"/>
    <lineage>
        <taxon>Bacteria</taxon>
        <taxon>Pseudomonadati</taxon>
        <taxon>Pseudomonadota</taxon>
        <taxon>Alphaproteobacteria</taxon>
        <taxon>Hyphomicrobiales</taxon>
        <taxon>Phreatobacteraceae</taxon>
        <taxon>Phreatobacter</taxon>
    </lineage>
</organism>
<protein>
    <submittedName>
        <fullName evidence="2">DUF808 domain-containing protein</fullName>
    </submittedName>
</protein>
<dbReference type="RefSeq" id="WP_106750097.1">
    <property type="nucleotide sequence ID" value="NZ_CP027668.1"/>
</dbReference>
<keyword evidence="1" id="KW-1133">Transmembrane helix</keyword>
<dbReference type="Proteomes" id="UP000237889">
    <property type="component" value="Chromosome"/>
</dbReference>
<dbReference type="EMBL" id="CP027668">
    <property type="protein sequence ID" value="AVO46727.1"/>
    <property type="molecule type" value="Genomic_DNA"/>
</dbReference>
<evidence type="ECO:0000256" key="1">
    <source>
        <dbReference type="SAM" id="Phobius"/>
    </source>
</evidence>
<dbReference type="Pfam" id="PF05661">
    <property type="entry name" value="DUF808"/>
    <property type="match status" value="2"/>
</dbReference>
<dbReference type="OrthoDB" id="9814178at2"/>
<dbReference type="GO" id="GO:0005886">
    <property type="term" value="C:plasma membrane"/>
    <property type="evidence" value="ECO:0007669"/>
    <property type="project" value="TreeGrafter"/>
</dbReference>
<keyword evidence="3" id="KW-1185">Reference proteome</keyword>
<proteinExistence type="predicted"/>
<feature type="transmembrane region" description="Helical" evidence="1">
    <location>
        <begin position="257"/>
        <end position="279"/>
    </location>
</feature>
<evidence type="ECO:0000313" key="3">
    <source>
        <dbReference type="Proteomes" id="UP000237889"/>
    </source>
</evidence>
<dbReference type="KEGG" id="phr:C6569_17570"/>
<sequence length="353" mass="36133">MSIGLIALLDDIAALAKVAAVTLDDVAAQATKAGAKAAGIVIDDAAVTPRYAVGFAAARELPIVGKIARGSLKNKLIFLLPGALLLSALAPWAITPLLMIGGLYLCYEGFEKVLEMVVPHGEGAPPPDRLAAAPADTKALEDQRVAGAIRTDFILSAEIMAIALSTITSPSLWVQALILAVVGVAITVLVYGAVALIVKADDVGLALAQSERPVSGLGHVLSGRPTELDLRGPSGLDRAVSRVTRPLGRGLVAGMPYFLKTLSLVGTLAMLWVGGGIFVHGLAGYGLAGIEHAIHAVAVSVAAVVPALKAAMEWIVTAVASGLFGLVLGGVVFLAMHYVVEPVMHRRGAAGGH</sequence>
<feature type="transmembrane region" description="Helical" evidence="1">
    <location>
        <begin position="315"/>
        <end position="340"/>
    </location>
</feature>